<evidence type="ECO:0000256" key="1">
    <source>
        <dbReference type="ARBA" id="ARBA00004236"/>
    </source>
</evidence>
<feature type="transmembrane region" description="Helical" evidence="5">
    <location>
        <begin position="560"/>
        <end position="579"/>
    </location>
</feature>
<dbReference type="PANTHER" id="PTHR43081">
    <property type="entry name" value="ADENYLATE CYCLASE, TERMINAL-DIFFERENTIATION SPECIFIC-RELATED"/>
    <property type="match status" value="1"/>
</dbReference>
<evidence type="ECO:0000259" key="6">
    <source>
        <dbReference type="PROSITE" id="PS50113"/>
    </source>
</evidence>
<evidence type="ECO:0000313" key="9">
    <source>
        <dbReference type="EMBL" id="MDQ0110992.1"/>
    </source>
</evidence>
<feature type="domain" description="HAMP" evidence="8">
    <location>
        <begin position="576"/>
        <end position="628"/>
    </location>
</feature>
<dbReference type="SUPFAM" id="SSF103190">
    <property type="entry name" value="Sensory domain-like"/>
    <property type="match status" value="1"/>
</dbReference>
<dbReference type="PANTHER" id="PTHR43081:SF1">
    <property type="entry name" value="ADENYLATE CYCLASE, TERMINAL-DIFFERENTIATION SPECIFIC"/>
    <property type="match status" value="1"/>
</dbReference>
<evidence type="ECO:0000313" key="10">
    <source>
        <dbReference type="Proteomes" id="UP001229346"/>
    </source>
</evidence>
<keyword evidence="10" id="KW-1185">Reference proteome</keyword>
<dbReference type="CDD" id="cd06225">
    <property type="entry name" value="HAMP"/>
    <property type="match status" value="1"/>
</dbReference>
<comment type="similarity">
    <text evidence="2">Belongs to the adenylyl cyclase class-3 family.</text>
</comment>
<dbReference type="InterPro" id="IPR029787">
    <property type="entry name" value="Nucleotide_cyclase"/>
</dbReference>
<dbReference type="InterPro" id="IPR001054">
    <property type="entry name" value="A/G_cyclase"/>
</dbReference>
<evidence type="ECO:0000259" key="7">
    <source>
        <dbReference type="PROSITE" id="PS50125"/>
    </source>
</evidence>
<proteinExistence type="inferred from homology"/>
<evidence type="ECO:0000256" key="4">
    <source>
        <dbReference type="ARBA" id="ARBA00023136"/>
    </source>
</evidence>
<accession>A0ABT9TUG0</accession>
<feature type="transmembrane region" description="Helical" evidence="5">
    <location>
        <begin position="377"/>
        <end position="396"/>
    </location>
</feature>
<organism evidence="9 10">
    <name type="scientific">Paenibacillus harenae</name>
    <dbReference type="NCBI Taxonomy" id="306543"/>
    <lineage>
        <taxon>Bacteria</taxon>
        <taxon>Bacillati</taxon>
        <taxon>Bacillota</taxon>
        <taxon>Bacilli</taxon>
        <taxon>Bacillales</taxon>
        <taxon>Paenibacillaceae</taxon>
        <taxon>Paenibacillus</taxon>
    </lineage>
</organism>
<dbReference type="Pfam" id="PF00672">
    <property type="entry name" value="HAMP"/>
    <property type="match status" value="1"/>
</dbReference>
<dbReference type="Gene3D" id="2.120.10.30">
    <property type="entry name" value="TolB, C-terminal domain"/>
    <property type="match status" value="1"/>
</dbReference>
<dbReference type="RefSeq" id="WP_307200534.1">
    <property type="nucleotide sequence ID" value="NZ_JAUSSU010000001.1"/>
</dbReference>
<dbReference type="Gene3D" id="6.10.340.10">
    <property type="match status" value="1"/>
</dbReference>
<dbReference type="CDD" id="cd07302">
    <property type="entry name" value="CHD"/>
    <property type="match status" value="1"/>
</dbReference>
<dbReference type="SUPFAM" id="SSF158472">
    <property type="entry name" value="HAMP domain-like"/>
    <property type="match status" value="1"/>
</dbReference>
<dbReference type="InterPro" id="IPR050697">
    <property type="entry name" value="Adenylyl/Guanylyl_Cyclase_3/4"/>
</dbReference>
<evidence type="ECO:0000256" key="5">
    <source>
        <dbReference type="SAM" id="Phobius"/>
    </source>
</evidence>
<dbReference type="InterPro" id="IPR003660">
    <property type="entry name" value="HAMP_dom"/>
</dbReference>
<evidence type="ECO:0000256" key="2">
    <source>
        <dbReference type="ARBA" id="ARBA00005381"/>
    </source>
</evidence>
<dbReference type="SMART" id="SM00044">
    <property type="entry name" value="CYCc"/>
    <property type="match status" value="1"/>
</dbReference>
<dbReference type="SUPFAM" id="SSF55073">
    <property type="entry name" value="Nucleotide cyclase"/>
    <property type="match status" value="1"/>
</dbReference>
<dbReference type="InterPro" id="IPR011042">
    <property type="entry name" value="6-blade_b-propeller_TolB-like"/>
</dbReference>
<dbReference type="SMART" id="SM00304">
    <property type="entry name" value="HAMP"/>
    <property type="match status" value="1"/>
</dbReference>
<gene>
    <name evidence="9" type="ORF">J2T15_000408</name>
</gene>
<dbReference type="InterPro" id="IPR000700">
    <property type="entry name" value="PAS-assoc_C"/>
</dbReference>
<keyword evidence="3" id="KW-1003">Cell membrane</keyword>
<dbReference type="PROSITE" id="PS50113">
    <property type="entry name" value="PAC"/>
    <property type="match status" value="1"/>
</dbReference>
<sequence length="918" mass="103998">MVRMRKSGLGILLLLLIAVGLGFWIYPNIDQLKALPYTKETSLSYLSRASAGPNGSLDVIGDSRQEIIRIGDKGEMKEQLLQSLDSGARHDYTDIATAADGTMYVLDTVLDGYGLYVQEERIIQYLPGDSTGKTLYTFKGNGTNKRVGQIKGLQVSGDSVYFYVDEESRITLQRIPAAGGGPEQLLNFDMPKDRYMSEIVGYEPGEIYYSSKRGAIFKVEKDGGSKLVYPLETMDRTRKNFPERLLLHENGRLYFVDRLLNAVTSMKAADSSNLRTEIDETVLAELAPDAENLEIMDVAIDAGGGLKMALDDRILSISADKTNTEAITSLIYNRSSIWMGWLTWSAAALFIIAMALIVRLIYIYWLNRRISLFFKQIFAIVPILVIAMVLLSNFIYDSFSSRMEEEMRRQLSLLARNGQNIINGDQLNRLTSPRDYMNEDYQAVSKKMNFLFESEDAATRKGLYSTLYKYENGEMFIMMDDDDGVNMYKPFQLEEADQQVVKTGEIVSGRWEDGTGKWLYAIGPIYDSTGKLVGIYETGRDMNVLYQANQTIYNSVMRNIGYISIGVIVLVLAVTYYLLSSLRKLRRSVMEMANGNWDVKVHIRAQDEVGDLGEQFNRMAHHIRTYIKDITSFSEASHRFVPQQFFKYLGKKGITDIHLGDQVQQNMAVMVANIRSFNQLSKQLTPKQNFDFMNSFLKRFSPFVRKEEGLISKYLGAGFMALFPARSDDALRAAVAIRRELPSFNDSLQAAGHSPVDMGMAIHKGPLMLGIVGEEQRMEGNVISDDVNITATLERMSDTIGASILVTRTFFDQLRSPERFRHRMLGRVRIDGKDEPLELVDVFEGDSDSVRALKERTKAMFERGITLCQEGRFFDARETFIEVIKVNRFDKAAKLYFYLCDEYYQRGAVEGWNGTLAV</sequence>
<dbReference type="SUPFAM" id="SSF101898">
    <property type="entry name" value="NHL repeat"/>
    <property type="match status" value="1"/>
</dbReference>
<comment type="subcellular location">
    <subcellularLocation>
        <location evidence="1">Cell membrane</location>
    </subcellularLocation>
</comment>
<reference evidence="9 10" key="1">
    <citation type="submission" date="2023-07" db="EMBL/GenBank/DDBJ databases">
        <title>Sorghum-associated microbial communities from plants grown in Nebraska, USA.</title>
        <authorList>
            <person name="Schachtman D."/>
        </authorList>
    </citation>
    <scope>NUCLEOTIDE SEQUENCE [LARGE SCALE GENOMIC DNA]</scope>
    <source>
        <strain evidence="9 10">CC482</strain>
    </source>
</reference>
<evidence type="ECO:0000259" key="8">
    <source>
        <dbReference type="PROSITE" id="PS50885"/>
    </source>
</evidence>
<dbReference type="Pfam" id="PF00211">
    <property type="entry name" value="Guanylate_cyc"/>
    <property type="match status" value="1"/>
</dbReference>
<feature type="transmembrane region" description="Helical" evidence="5">
    <location>
        <begin position="338"/>
        <end position="365"/>
    </location>
</feature>
<keyword evidence="4 5" id="KW-0472">Membrane</keyword>
<evidence type="ECO:0000256" key="3">
    <source>
        <dbReference type="ARBA" id="ARBA00022475"/>
    </source>
</evidence>
<feature type="domain" description="PAC" evidence="6">
    <location>
        <begin position="502"/>
        <end position="554"/>
    </location>
</feature>
<dbReference type="PROSITE" id="PS50885">
    <property type="entry name" value="HAMP"/>
    <property type="match status" value="1"/>
</dbReference>
<feature type="domain" description="Guanylate cyclase" evidence="7">
    <location>
        <begin position="668"/>
        <end position="794"/>
    </location>
</feature>
<dbReference type="InterPro" id="IPR029151">
    <property type="entry name" value="Sensor-like_sf"/>
</dbReference>
<name>A0ABT9TUG0_PAEHA</name>
<dbReference type="PROSITE" id="PS50125">
    <property type="entry name" value="GUANYLATE_CYCLASE_2"/>
    <property type="match status" value="1"/>
</dbReference>
<keyword evidence="5" id="KW-0812">Transmembrane</keyword>
<dbReference type="Proteomes" id="UP001229346">
    <property type="component" value="Unassembled WGS sequence"/>
</dbReference>
<dbReference type="Gene3D" id="3.30.70.1230">
    <property type="entry name" value="Nucleotide cyclase"/>
    <property type="match status" value="1"/>
</dbReference>
<protein>
    <submittedName>
        <fullName evidence="9">Class 3 adenylate cyclase/HAMP domain-containing protein</fullName>
    </submittedName>
</protein>
<keyword evidence="5" id="KW-1133">Transmembrane helix</keyword>
<comment type="caution">
    <text evidence="9">The sequence shown here is derived from an EMBL/GenBank/DDBJ whole genome shotgun (WGS) entry which is preliminary data.</text>
</comment>
<dbReference type="EMBL" id="JAUSSU010000001">
    <property type="protein sequence ID" value="MDQ0110992.1"/>
    <property type="molecule type" value="Genomic_DNA"/>
</dbReference>